<organism evidence="3">
    <name type="scientific">Hokovirus HKV1</name>
    <dbReference type="NCBI Taxonomy" id="1977638"/>
    <lineage>
        <taxon>Viruses</taxon>
        <taxon>Varidnaviria</taxon>
        <taxon>Bamfordvirae</taxon>
        <taxon>Nucleocytoviricota</taxon>
        <taxon>Megaviricetes</taxon>
        <taxon>Imitervirales</taxon>
        <taxon>Mimiviridae</taxon>
        <taxon>Klosneuvirinae</taxon>
        <taxon>Hokovirus</taxon>
    </lineage>
</organism>
<keyword evidence="1" id="KW-0175">Coiled coil</keyword>
<reference evidence="3" key="1">
    <citation type="journal article" date="2017" name="Science">
        <title>Giant viruses with an expanded complement of translation system components.</title>
        <authorList>
            <person name="Schulz F."/>
            <person name="Yutin N."/>
            <person name="Ivanova N.N."/>
            <person name="Ortega D.R."/>
            <person name="Lee T.K."/>
            <person name="Vierheilig J."/>
            <person name="Daims H."/>
            <person name="Horn M."/>
            <person name="Wagner M."/>
            <person name="Jensen G.J."/>
            <person name="Kyrpides N.C."/>
            <person name="Koonin E.V."/>
            <person name="Woyke T."/>
        </authorList>
    </citation>
    <scope>NUCLEOTIDE SEQUENCE</scope>
    <source>
        <strain evidence="3">HKV1</strain>
    </source>
</reference>
<dbReference type="PANTHER" id="PTHR15375">
    <property type="entry name" value="ACTIVATOR OF S-PHASE KINASE-RELATED"/>
    <property type="match status" value="1"/>
</dbReference>
<accession>A0A1V0SEW8</accession>
<feature type="compositionally biased region" description="Low complexity" evidence="2">
    <location>
        <begin position="88"/>
        <end position="98"/>
    </location>
</feature>
<proteinExistence type="predicted"/>
<dbReference type="GO" id="GO:0043539">
    <property type="term" value="F:protein serine/threonine kinase activator activity"/>
    <property type="evidence" value="ECO:0007669"/>
    <property type="project" value="TreeGrafter"/>
</dbReference>
<feature type="compositionally biased region" description="Basic and acidic residues" evidence="2">
    <location>
        <begin position="1088"/>
        <end position="1106"/>
    </location>
</feature>
<feature type="coiled-coil region" evidence="1">
    <location>
        <begin position="730"/>
        <end position="776"/>
    </location>
</feature>
<gene>
    <name evidence="3" type="ORF">Hokovirus_1_144</name>
</gene>
<sequence>MDNFDNDHVSSKFTGFKKFSRNQWTLIEKEIDINMKKVIQVLCNLGGDNNVDNFTLQTIKNVYEKIRPLLIENNLIQEQKDKNKNNKNKNNNNQDNQNNINIDKIIEATGVQKQNKLLNELLNKYNIPTTKNTNKNNKKKIGLNKDQMIENNIVTNITTLINNLLEVQDGNFISGFRSTYAEMKLVTFLFYIKYYLINDNESECYELIIGITKLLNNIFDLKNKLNDIKQKIIIQELLNNKNKQKSDINLSNLIETYENNILFDNINLTLCNDLKYMCDILKSKIKFNFKSMFCKYPRLCLSTNYDNVFPNMHIKPYPSQVELIEKLKQSIYNDNFNGLYMYRAMVNSGKTMNAVAVGKLVQNVRLKNMNKEQSRLKKVQLLFSCSVEPVRIEVAKVLFHAKIPFGIASTGDDGSLKIINNYNCQKKDENRIVIVADLESTLLLLSSKNQELAEQDLDFKNYVLFLDEPTLGADIEDHPITRMVMQIILNAPKCTILSSATLPDINDIPDVINHYKTKNPESEIYDIYSKNALIGCHVICNDGTSVTPYMNCYNKTTLQNTIEILKTKPFIDRLLSAPIVYDLQNKMLEEKINDVIDLEKHFGSCYNLCQTEIQNVGIQLLERLLLENDDIIKNICSKPVKLDLLYPKQNQNDLSKDDSDSDGFDWSDDETVIDDNSGIITNPYDINYIFTKYAHKFNGPCLVADMDPYKFTMDHIDFLIKKCPKAHDLINQYNMDVLALEEYKEKLEKEPKKVSKEERKLILEEKRAKMKLLENKCPRIKFPNIYKINTIYHTRYFAKEFINDEIIKNSRASFSPETLDLDLNIPDWLMLSLFSGIGIYSNLQNNKNYNETVLELARNKQLAFLVSDDSICYGTNYPFSHLHVSDNIAEKHSINTLFQLFGRVGRVGESWSATIVISDYIKNILLNYNMNDISIEANNINKVFKKLTTVKKPKQKIKTQIYLCSNGKDIDLNNIKQPTVDINTLPDLSNNVVNVEDLWDTDLTFDNIINSNINIDNTDNINTDNIINSYDNNSNSNSTNSNSTNSNSNSNSNNNSNSNTNNKRWNSRNESNIKKQGWNSRNNGNRNDNNETRTEKKTDWNKKNVENKGWFRQT</sequence>
<dbReference type="PANTHER" id="PTHR15375:SF26">
    <property type="entry name" value="PROTEIN CHIFFON"/>
    <property type="match status" value="1"/>
</dbReference>
<feature type="compositionally biased region" description="Low complexity" evidence="2">
    <location>
        <begin position="1032"/>
        <end position="1062"/>
    </location>
</feature>
<protein>
    <submittedName>
        <fullName evidence="3">Uncharacterized protein</fullName>
    </submittedName>
</protein>
<evidence type="ECO:0000313" key="3">
    <source>
        <dbReference type="EMBL" id="ARF10265.1"/>
    </source>
</evidence>
<evidence type="ECO:0000256" key="1">
    <source>
        <dbReference type="SAM" id="Coils"/>
    </source>
</evidence>
<name>A0A1V0SEW8_9VIRU</name>
<dbReference type="InterPro" id="IPR027417">
    <property type="entry name" value="P-loop_NTPase"/>
</dbReference>
<dbReference type="SUPFAM" id="SSF52540">
    <property type="entry name" value="P-loop containing nucleoside triphosphate hydrolases"/>
    <property type="match status" value="1"/>
</dbReference>
<feature type="region of interest" description="Disordered" evidence="2">
    <location>
        <begin position="1032"/>
        <end position="1114"/>
    </location>
</feature>
<evidence type="ECO:0000256" key="2">
    <source>
        <dbReference type="SAM" id="MobiDB-lite"/>
    </source>
</evidence>
<dbReference type="EMBL" id="KY684103">
    <property type="protein sequence ID" value="ARF10265.1"/>
    <property type="molecule type" value="Genomic_DNA"/>
</dbReference>
<feature type="region of interest" description="Disordered" evidence="2">
    <location>
        <begin position="77"/>
        <end position="98"/>
    </location>
</feature>
<dbReference type="InterPro" id="IPR051590">
    <property type="entry name" value="Replication_Regulatory_Kinase"/>
</dbReference>